<comment type="subcellular location">
    <subcellularLocation>
        <location evidence="1">Cell membrane</location>
        <topology evidence="1">Multi-pass membrane protein</topology>
    </subcellularLocation>
</comment>
<dbReference type="InterPro" id="IPR011701">
    <property type="entry name" value="MFS"/>
</dbReference>
<evidence type="ECO:0000256" key="1">
    <source>
        <dbReference type="ARBA" id="ARBA00004651"/>
    </source>
</evidence>
<sequence>MRFIRDLWTLLQRRDFRRLFAVRLTSQFGDGVFQVALASYVLFSPERAPDAAAIAGLFAVALLPYSVLGPFTGVLLDRWSRRQILFAANLTRAVLVIGVGAIVAADSAGPLFYLAVLLTLGVNRFLLSGLSAGLPHVVERDELVMANAVTPTCGTALFLIGGGVGAGVKLIADSDLAVLGLTVVIYTSAAFLALRLRRDQLGPDLNGDEPGILEAVGSITAGLIDGGRHLKERRQAALGLAAIGSLRFFFGLMTVAMILLYRNYFYGPGQLNQAFGALAIATGAVGAGLFLAALVTPWATRRMTLRQWITVLFLAAAVVSAVPIGFYTKPAMVVGGFLTGFCAQGVKISVDTLVQTRVDDVYRGRVFSLYDMIFNVGQVSAAALGAAILPDNGKSYPVLALIVVGFAVTALLYSRASKRSDGLDGGGLPGGVRTGDQPDERTQQGRPERQPVVEDRGPVPDP</sequence>
<feature type="transmembrane region" description="Helical" evidence="7">
    <location>
        <begin position="395"/>
        <end position="413"/>
    </location>
</feature>
<evidence type="ECO:0000313" key="8">
    <source>
        <dbReference type="EMBL" id="TDW18086.1"/>
    </source>
</evidence>
<gene>
    <name evidence="8" type="ORF">EV650_4667</name>
</gene>
<dbReference type="AlphaFoldDB" id="A0A4R7ZLG1"/>
<dbReference type="OrthoDB" id="3688258at2"/>
<dbReference type="GO" id="GO:0022857">
    <property type="term" value="F:transmembrane transporter activity"/>
    <property type="evidence" value="ECO:0007669"/>
    <property type="project" value="InterPro"/>
</dbReference>
<feature type="transmembrane region" description="Helical" evidence="7">
    <location>
        <begin position="308"/>
        <end position="327"/>
    </location>
</feature>
<organism evidence="8 9">
    <name type="scientific">Kribbella kalugense</name>
    <dbReference type="NCBI Taxonomy" id="2512221"/>
    <lineage>
        <taxon>Bacteria</taxon>
        <taxon>Bacillati</taxon>
        <taxon>Actinomycetota</taxon>
        <taxon>Actinomycetes</taxon>
        <taxon>Propionibacteriales</taxon>
        <taxon>Kribbellaceae</taxon>
        <taxon>Kribbella</taxon>
    </lineage>
</organism>
<feature type="compositionally biased region" description="Gly residues" evidence="6">
    <location>
        <begin position="423"/>
        <end position="433"/>
    </location>
</feature>
<keyword evidence="5 7" id="KW-0472">Membrane</keyword>
<dbReference type="InterPro" id="IPR036259">
    <property type="entry name" value="MFS_trans_sf"/>
</dbReference>
<dbReference type="GO" id="GO:0005886">
    <property type="term" value="C:plasma membrane"/>
    <property type="evidence" value="ECO:0007669"/>
    <property type="project" value="UniProtKB-SubCell"/>
</dbReference>
<dbReference type="PANTHER" id="PTHR23513">
    <property type="entry name" value="INTEGRAL MEMBRANE EFFLUX PROTEIN-RELATED"/>
    <property type="match status" value="1"/>
</dbReference>
<evidence type="ECO:0000256" key="4">
    <source>
        <dbReference type="ARBA" id="ARBA00022989"/>
    </source>
</evidence>
<proteinExistence type="predicted"/>
<evidence type="ECO:0000256" key="6">
    <source>
        <dbReference type="SAM" id="MobiDB-lite"/>
    </source>
</evidence>
<accession>A0A4R7ZLG1</accession>
<evidence type="ECO:0000256" key="2">
    <source>
        <dbReference type="ARBA" id="ARBA00022475"/>
    </source>
</evidence>
<feature type="transmembrane region" description="Helical" evidence="7">
    <location>
        <begin position="54"/>
        <end position="76"/>
    </location>
</feature>
<feature type="transmembrane region" description="Helical" evidence="7">
    <location>
        <begin position="144"/>
        <end position="164"/>
    </location>
</feature>
<dbReference type="SUPFAM" id="SSF103473">
    <property type="entry name" value="MFS general substrate transporter"/>
    <property type="match status" value="1"/>
</dbReference>
<feature type="compositionally biased region" description="Basic and acidic residues" evidence="6">
    <location>
        <begin position="436"/>
        <end position="462"/>
    </location>
</feature>
<feature type="transmembrane region" description="Helical" evidence="7">
    <location>
        <begin position="176"/>
        <end position="194"/>
    </location>
</feature>
<keyword evidence="4 7" id="KW-1133">Transmembrane helix</keyword>
<feature type="transmembrane region" description="Helical" evidence="7">
    <location>
        <begin position="366"/>
        <end position="389"/>
    </location>
</feature>
<feature type="region of interest" description="Disordered" evidence="6">
    <location>
        <begin position="419"/>
        <end position="462"/>
    </location>
</feature>
<dbReference type="Gene3D" id="1.20.1250.20">
    <property type="entry name" value="MFS general substrate transporter like domains"/>
    <property type="match status" value="1"/>
</dbReference>
<evidence type="ECO:0000256" key="3">
    <source>
        <dbReference type="ARBA" id="ARBA00022692"/>
    </source>
</evidence>
<dbReference type="CDD" id="cd06173">
    <property type="entry name" value="MFS_MefA_like"/>
    <property type="match status" value="1"/>
</dbReference>
<protein>
    <submittedName>
        <fullName evidence="8">MFS-type transporter involved in bile tolerance (Atg22 family)</fullName>
    </submittedName>
</protein>
<evidence type="ECO:0000256" key="7">
    <source>
        <dbReference type="SAM" id="Phobius"/>
    </source>
</evidence>
<dbReference type="Proteomes" id="UP000295447">
    <property type="component" value="Unassembled WGS sequence"/>
</dbReference>
<keyword evidence="2" id="KW-1003">Cell membrane</keyword>
<keyword evidence="9" id="KW-1185">Reference proteome</keyword>
<feature type="transmembrane region" description="Helical" evidence="7">
    <location>
        <begin position="237"/>
        <end position="261"/>
    </location>
</feature>
<keyword evidence="3 7" id="KW-0812">Transmembrane</keyword>
<feature type="transmembrane region" description="Helical" evidence="7">
    <location>
        <begin position="20"/>
        <end position="42"/>
    </location>
</feature>
<reference evidence="8 9" key="1">
    <citation type="submission" date="2019-03" db="EMBL/GenBank/DDBJ databases">
        <title>Genomic Encyclopedia of Type Strains, Phase III (KMG-III): the genomes of soil and plant-associated and newly described type strains.</title>
        <authorList>
            <person name="Whitman W."/>
        </authorList>
    </citation>
    <scope>NUCLEOTIDE SEQUENCE [LARGE SCALE GENOMIC DNA]</scope>
    <source>
        <strain evidence="8 9">VKM Ac-2570</strain>
    </source>
</reference>
<feature type="transmembrane region" description="Helical" evidence="7">
    <location>
        <begin position="111"/>
        <end position="132"/>
    </location>
</feature>
<feature type="transmembrane region" description="Helical" evidence="7">
    <location>
        <begin position="83"/>
        <end position="105"/>
    </location>
</feature>
<comment type="caution">
    <text evidence="8">The sequence shown here is derived from an EMBL/GenBank/DDBJ whole genome shotgun (WGS) entry which is preliminary data.</text>
</comment>
<evidence type="ECO:0000313" key="9">
    <source>
        <dbReference type="Proteomes" id="UP000295447"/>
    </source>
</evidence>
<evidence type="ECO:0000256" key="5">
    <source>
        <dbReference type="ARBA" id="ARBA00023136"/>
    </source>
</evidence>
<dbReference type="EMBL" id="SODF01000002">
    <property type="protein sequence ID" value="TDW18086.1"/>
    <property type="molecule type" value="Genomic_DNA"/>
</dbReference>
<dbReference type="Pfam" id="PF07690">
    <property type="entry name" value="MFS_1"/>
    <property type="match status" value="1"/>
</dbReference>
<dbReference type="PANTHER" id="PTHR23513:SF17">
    <property type="entry name" value="MEMBRANE PROTEIN"/>
    <property type="match status" value="1"/>
</dbReference>
<feature type="transmembrane region" description="Helical" evidence="7">
    <location>
        <begin position="333"/>
        <end position="354"/>
    </location>
</feature>
<feature type="transmembrane region" description="Helical" evidence="7">
    <location>
        <begin position="273"/>
        <end position="296"/>
    </location>
</feature>
<name>A0A4R7ZLG1_9ACTN</name>